<dbReference type="EMBL" id="GBXM01048263">
    <property type="protein sequence ID" value="JAH60314.1"/>
    <property type="molecule type" value="Transcribed_RNA"/>
</dbReference>
<organism evidence="1">
    <name type="scientific">Anguilla anguilla</name>
    <name type="common">European freshwater eel</name>
    <name type="synonym">Muraena anguilla</name>
    <dbReference type="NCBI Taxonomy" id="7936"/>
    <lineage>
        <taxon>Eukaryota</taxon>
        <taxon>Metazoa</taxon>
        <taxon>Chordata</taxon>
        <taxon>Craniata</taxon>
        <taxon>Vertebrata</taxon>
        <taxon>Euteleostomi</taxon>
        <taxon>Actinopterygii</taxon>
        <taxon>Neopterygii</taxon>
        <taxon>Teleostei</taxon>
        <taxon>Anguilliformes</taxon>
        <taxon>Anguillidae</taxon>
        <taxon>Anguilla</taxon>
    </lineage>
</organism>
<protein>
    <submittedName>
        <fullName evidence="1">Uncharacterized protein</fullName>
    </submittedName>
</protein>
<accession>A0A0E9U345</accession>
<name>A0A0E9U345_ANGAN</name>
<reference evidence="1" key="2">
    <citation type="journal article" date="2015" name="Fish Shellfish Immunol.">
        <title>Early steps in the European eel (Anguilla anguilla)-Vibrio vulnificus interaction in the gills: Role of the RtxA13 toxin.</title>
        <authorList>
            <person name="Callol A."/>
            <person name="Pajuelo D."/>
            <person name="Ebbesson L."/>
            <person name="Teles M."/>
            <person name="MacKenzie S."/>
            <person name="Amaro C."/>
        </authorList>
    </citation>
    <scope>NUCLEOTIDE SEQUENCE</scope>
</reference>
<evidence type="ECO:0000313" key="1">
    <source>
        <dbReference type="EMBL" id="JAH60314.1"/>
    </source>
</evidence>
<sequence length="20" mass="2230">MPVITSLQNCIRSLFIGIHS</sequence>
<proteinExistence type="predicted"/>
<dbReference type="AlphaFoldDB" id="A0A0E9U345"/>
<reference evidence="1" key="1">
    <citation type="submission" date="2014-11" db="EMBL/GenBank/DDBJ databases">
        <authorList>
            <person name="Amaro Gonzalez C."/>
        </authorList>
    </citation>
    <scope>NUCLEOTIDE SEQUENCE</scope>
</reference>